<dbReference type="Proteomes" id="UP000664835">
    <property type="component" value="Unassembled WGS sequence"/>
</dbReference>
<dbReference type="Gene3D" id="3.40.1570.10">
    <property type="entry name" value="HemS/ChuS/ChuX like domains"/>
    <property type="match status" value="2"/>
</dbReference>
<dbReference type="SUPFAM" id="SSF144064">
    <property type="entry name" value="Heme iron utilization protein-like"/>
    <property type="match status" value="1"/>
</dbReference>
<feature type="domain" description="Haemin-degrading HemS/ChuX" evidence="1">
    <location>
        <begin position="30"/>
        <end position="154"/>
    </location>
</feature>
<dbReference type="CDD" id="cd16830">
    <property type="entry name" value="HemS-like_N"/>
    <property type="match status" value="1"/>
</dbReference>
<sequence length="345" mass="40014">MEINTLAEHKHQLQNSEFRPRAREAAKTLGISEAEYVALSYPSQAQPLDIDRLQDLLIAVQNLGEVMALTRNDSMVFEHHGSYYNPRFRHNHMILENPPIDIRLRLNDVSWGFSVNENERLSLQFFDTEGRAIHKIYLTEKSDHHAYHYLIQKYCTKFVMPSPKSSDHKGELKAQPSEQEWLEFKKRWEQMTNSHQLNPLLKSYGISRPQAYQQLVDVATQINPDSVKFTLEQLALLQVPVLIFAPNGVCTQIHNGTIDKLMETGPWLNVLDKTFHMHLNLPSVSQAWKVYKPSDQEIIESIEWFDHANQPIAMLYLHPKARKDPTMTAKWQGLLTSICKLLNKH</sequence>
<feature type="domain" description="Haemin-degrading HemS/ChuX" evidence="1">
    <location>
        <begin position="206"/>
        <end position="335"/>
    </location>
</feature>
<keyword evidence="3" id="KW-1185">Reference proteome</keyword>
<name>A0ABS3Q400_9GAMM</name>
<proteinExistence type="predicted"/>
<dbReference type="RefSeq" id="WP_208148508.1">
    <property type="nucleotide sequence ID" value="NZ_JAGETV010000007.1"/>
</dbReference>
<evidence type="ECO:0000259" key="1">
    <source>
        <dbReference type="Pfam" id="PF05171"/>
    </source>
</evidence>
<accession>A0ABS3Q400</accession>
<dbReference type="Pfam" id="PF05171">
    <property type="entry name" value="HemS"/>
    <property type="match status" value="2"/>
</dbReference>
<protein>
    <recommendedName>
        <fullName evidence="1">Haemin-degrading HemS/ChuX domain-containing protein</fullName>
    </recommendedName>
</protein>
<dbReference type="InterPro" id="IPR053733">
    <property type="entry name" value="Heme_Transport_Util_sf"/>
</dbReference>
<comment type="caution">
    <text evidence="2">The sequence shown here is derived from an EMBL/GenBank/DDBJ whole genome shotgun (WGS) entry which is preliminary data.</text>
</comment>
<dbReference type="EMBL" id="JAGETV010000007">
    <property type="protein sequence ID" value="MBO1927059.1"/>
    <property type="molecule type" value="Genomic_DNA"/>
</dbReference>
<reference evidence="2 3" key="1">
    <citation type="submission" date="2021-03" db="EMBL/GenBank/DDBJ databases">
        <title>Thiomicrorhabdus sp.nov.,novel sulfur-oxidizing bacteria isolated from coastal sediment.</title>
        <authorList>
            <person name="Liu X."/>
        </authorList>
    </citation>
    <scope>NUCLEOTIDE SEQUENCE [LARGE SCALE GENOMIC DNA]</scope>
    <source>
        <strain evidence="2 3">6S2-11</strain>
    </source>
</reference>
<organism evidence="2 3">
    <name type="scientific">Thiomicrorhabdus marina</name>
    <dbReference type="NCBI Taxonomy" id="2818442"/>
    <lineage>
        <taxon>Bacteria</taxon>
        <taxon>Pseudomonadati</taxon>
        <taxon>Pseudomonadota</taxon>
        <taxon>Gammaproteobacteria</taxon>
        <taxon>Thiotrichales</taxon>
        <taxon>Piscirickettsiaceae</taxon>
        <taxon>Thiomicrorhabdus</taxon>
    </lineage>
</organism>
<dbReference type="InterPro" id="IPR007845">
    <property type="entry name" value="HemS/ChuX_dom"/>
</dbReference>
<evidence type="ECO:0000313" key="3">
    <source>
        <dbReference type="Proteomes" id="UP000664835"/>
    </source>
</evidence>
<dbReference type="CDD" id="cd16831">
    <property type="entry name" value="HemS-like_C"/>
    <property type="match status" value="1"/>
</dbReference>
<gene>
    <name evidence="2" type="ORF">J3998_05665</name>
</gene>
<evidence type="ECO:0000313" key="2">
    <source>
        <dbReference type="EMBL" id="MBO1927059.1"/>
    </source>
</evidence>